<organism evidence="1 2">
    <name type="scientific">Lutimaribacter degradans</name>
    <dbReference type="NCBI Taxonomy" id="2945989"/>
    <lineage>
        <taxon>Bacteria</taxon>
        <taxon>Pseudomonadati</taxon>
        <taxon>Pseudomonadota</taxon>
        <taxon>Alphaproteobacteria</taxon>
        <taxon>Rhodobacterales</taxon>
        <taxon>Roseobacteraceae</taxon>
        <taxon>Lutimaribacter</taxon>
    </lineage>
</organism>
<dbReference type="EMBL" id="JAMQGO010000003">
    <property type="protein sequence ID" value="MCM2561815.1"/>
    <property type="molecule type" value="Genomic_DNA"/>
</dbReference>
<accession>A0ACC5ZVE1</accession>
<keyword evidence="2" id="KW-1185">Reference proteome</keyword>
<evidence type="ECO:0000313" key="2">
    <source>
        <dbReference type="Proteomes" id="UP001203036"/>
    </source>
</evidence>
<comment type="caution">
    <text evidence="1">The sequence shown here is derived from an EMBL/GenBank/DDBJ whole genome shotgun (WGS) entry which is preliminary data.</text>
</comment>
<dbReference type="Proteomes" id="UP001203036">
    <property type="component" value="Unassembled WGS sequence"/>
</dbReference>
<name>A0ACC5ZVE1_9RHOB</name>
<sequence length="574" mass="62791">MPTRFFTALARRLLSPIFPALVCLASPAIASETMPPLTSLRGHTLFGATVESGSVWSVYLGHDKQAYFTYATGNTGQALWHAPADDILCFAFSDETEVCKRGHDYGIGRGWATVHPNGDGTWRYDQEDTYGTSRIFAARSGRHQHDPASWKGELGASLPGRIYVDDLGVGVFAIDLRNGGSGAYLGARGVRQVAQTSHGPDHICLGDECADIRIEDGRIKLFNRANGRFEGYVVYLAPGWQADAPPPVTHHDSADSISFPLQAGGRISKQEADSARLELVDSDDGGVLVQHAGTVVTPDFAPRSADIMAQTKAFALLRFSGPMLPDDCPEAYRWAALNDRNRIVLSEAFGSCRQARDVRVEWEKGRLLVTLTHENEKPSVFRSVAYHLASNSGDRARPASVSGPSTRIDLPPERSMQAAEAERARKEQETKRREERQKKLEQQAARIAAAQRPGKPTGQVKGGNFFDLLALPEVHEAIRQSEDGEKALEFFETSLSTVTRMPRIIERNGIELAGVCGEAGCETRATIMVDREAGKSHTMIFAGYSVFQFGDVEHFATKEGASGLDELLDLLRPH</sequence>
<gene>
    <name evidence="1" type="ORF">M8744_06645</name>
</gene>
<proteinExistence type="predicted"/>
<reference evidence="1" key="1">
    <citation type="submission" date="2022-06" db="EMBL/GenBank/DDBJ databases">
        <title>Lutimaribacter sp. EGI FJ00013, a novel bacterium isolated from a salt lake sediment enrichment.</title>
        <authorList>
            <person name="Gao L."/>
            <person name="Fang B.-Z."/>
            <person name="Li W.-J."/>
        </authorList>
    </citation>
    <scope>NUCLEOTIDE SEQUENCE</scope>
    <source>
        <strain evidence="1">EGI FJ00013</strain>
    </source>
</reference>
<evidence type="ECO:0000313" key="1">
    <source>
        <dbReference type="EMBL" id="MCM2561815.1"/>
    </source>
</evidence>
<protein>
    <submittedName>
        <fullName evidence="1">Uncharacterized protein</fullName>
    </submittedName>
</protein>